<dbReference type="EC" id="1.6.5.-" evidence="6"/>
<evidence type="ECO:0000313" key="8">
    <source>
        <dbReference type="EMBL" id="RKL67894.1"/>
    </source>
</evidence>
<name>A0A3A9K4C8_9BACI</name>
<keyword evidence="1 6" id="KW-0285">Flavoprotein</keyword>
<dbReference type="EC" id="1.7.1.17" evidence="6"/>
<evidence type="ECO:0000256" key="6">
    <source>
        <dbReference type="HAMAP-Rule" id="MF_01216"/>
    </source>
</evidence>
<dbReference type="PANTHER" id="PTHR43741:SF7">
    <property type="entry name" value="FMN-DEPENDENT NADH:QUINONE OXIDOREDUCTASE"/>
    <property type="match status" value="1"/>
</dbReference>
<feature type="domain" description="Flavodoxin-like fold" evidence="7">
    <location>
        <begin position="1"/>
        <end position="194"/>
    </location>
</feature>
<dbReference type="InterPro" id="IPR050104">
    <property type="entry name" value="FMN-dep_NADH:Q_OxRdtase_AzoR1"/>
</dbReference>
<organism evidence="8 9">
    <name type="scientific">Salipaludibacillus neizhouensis</name>
    <dbReference type="NCBI Taxonomy" id="885475"/>
    <lineage>
        <taxon>Bacteria</taxon>
        <taxon>Bacillati</taxon>
        <taxon>Bacillota</taxon>
        <taxon>Bacilli</taxon>
        <taxon>Bacillales</taxon>
        <taxon>Bacillaceae</taxon>
    </lineage>
</organism>
<accession>A0A3A9K4C8</accession>
<proteinExistence type="inferred from homology"/>
<evidence type="ECO:0000259" key="7">
    <source>
        <dbReference type="Pfam" id="PF02525"/>
    </source>
</evidence>
<dbReference type="SUPFAM" id="SSF52218">
    <property type="entry name" value="Flavoproteins"/>
    <property type="match status" value="1"/>
</dbReference>
<keyword evidence="4 6" id="KW-0520">NAD</keyword>
<sequence length="204" mass="23474">MTLLYVTANPKKIEDSFGLQLGEAFLKAYQQEKPEEKIDRLDLFKVTLPPLDTDAINMWERHGNVEQKEVTNPFVEQFLESDRIVIVTPLWNMSFPPQVKAYVDHLIIPGKTFEFTDAGIKGLMQTKKIMHIQSRGGEYSKGKLQELENSDRYLRTIFGLIGMKDYTHLFIEGTSTYPDEVGERLEAAKERAKRVVSDFALDKQ</sequence>
<comment type="cofactor">
    <cofactor evidence="6">
        <name>FMN</name>
        <dbReference type="ChEBI" id="CHEBI:58210"/>
    </cofactor>
    <text evidence="6">Binds 1 FMN per subunit.</text>
</comment>
<keyword evidence="9" id="KW-1185">Reference proteome</keyword>
<keyword evidence="3 6" id="KW-0560">Oxidoreductase</keyword>
<dbReference type="GO" id="GO:0016652">
    <property type="term" value="F:oxidoreductase activity, acting on NAD(P)H as acceptor"/>
    <property type="evidence" value="ECO:0007669"/>
    <property type="project" value="UniProtKB-UniRule"/>
</dbReference>
<evidence type="ECO:0000256" key="2">
    <source>
        <dbReference type="ARBA" id="ARBA00022643"/>
    </source>
</evidence>
<dbReference type="OrthoDB" id="9805013at2"/>
<feature type="binding site" evidence="6">
    <location>
        <begin position="134"/>
        <end position="137"/>
    </location>
    <ligand>
        <name>FMN</name>
        <dbReference type="ChEBI" id="CHEBI:58210"/>
    </ligand>
</feature>
<evidence type="ECO:0000256" key="4">
    <source>
        <dbReference type="ARBA" id="ARBA00023027"/>
    </source>
</evidence>
<dbReference type="GO" id="GO:0009055">
    <property type="term" value="F:electron transfer activity"/>
    <property type="evidence" value="ECO:0007669"/>
    <property type="project" value="UniProtKB-UniRule"/>
</dbReference>
<dbReference type="GO" id="GO:0010181">
    <property type="term" value="F:FMN binding"/>
    <property type="evidence" value="ECO:0007669"/>
    <property type="project" value="UniProtKB-UniRule"/>
</dbReference>
<dbReference type="HAMAP" id="MF_01216">
    <property type="entry name" value="Azoreductase_type1"/>
    <property type="match status" value="1"/>
</dbReference>
<dbReference type="PANTHER" id="PTHR43741">
    <property type="entry name" value="FMN-DEPENDENT NADH-AZOREDUCTASE 1"/>
    <property type="match status" value="1"/>
</dbReference>
<evidence type="ECO:0000256" key="5">
    <source>
        <dbReference type="ARBA" id="ARBA00048542"/>
    </source>
</evidence>
<keyword evidence="2 6" id="KW-0288">FMN</keyword>
<dbReference type="RefSeq" id="WP_110938233.1">
    <property type="nucleotide sequence ID" value="NZ_KZ614147.1"/>
</dbReference>
<protein>
    <recommendedName>
        <fullName evidence="6">FMN dependent NADH:quinone oxidoreductase</fullName>
        <ecNumber evidence="6">1.6.5.-</ecNumber>
    </recommendedName>
    <alternativeName>
        <fullName evidence="6">Azo-dye reductase</fullName>
    </alternativeName>
    <alternativeName>
        <fullName evidence="6">FMN-dependent NADH-azo compound oxidoreductase</fullName>
    </alternativeName>
    <alternativeName>
        <fullName evidence="6">FMN-dependent NADH-azoreductase</fullName>
        <ecNumber evidence="6">1.7.1.17</ecNumber>
    </alternativeName>
</protein>
<dbReference type="AlphaFoldDB" id="A0A3A9K4C8"/>
<dbReference type="Proteomes" id="UP000281498">
    <property type="component" value="Unassembled WGS sequence"/>
</dbReference>
<comment type="catalytic activity">
    <reaction evidence="5">
        <text>N,N-dimethyl-1,4-phenylenediamine + anthranilate + 2 NAD(+) = 2-(4-dimethylaminophenyl)diazenylbenzoate + 2 NADH + 2 H(+)</text>
        <dbReference type="Rhea" id="RHEA:55872"/>
        <dbReference type="ChEBI" id="CHEBI:15378"/>
        <dbReference type="ChEBI" id="CHEBI:15783"/>
        <dbReference type="ChEBI" id="CHEBI:16567"/>
        <dbReference type="ChEBI" id="CHEBI:57540"/>
        <dbReference type="ChEBI" id="CHEBI:57945"/>
        <dbReference type="ChEBI" id="CHEBI:71579"/>
        <dbReference type="EC" id="1.7.1.17"/>
    </reaction>
    <physiologicalReaction direction="right-to-left" evidence="5">
        <dbReference type="Rhea" id="RHEA:55874"/>
    </physiologicalReaction>
</comment>
<comment type="subunit">
    <text evidence="6">Homodimer.</text>
</comment>
<comment type="similarity">
    <text evidence="6">Belongs to the azoreductase type 1 family.</text>
</comment>
<comment type="catalytic activity">
    <reaction evidence="6">
        <text>2 a quinone + NADH + H(+) = 2 a 1,4-benzosemiquinone + NAD(+)</text>
        <dbReference type="Rhea" id="RHEA:65952"/>
        <dbReference type="ChEBI" id="CHEBI:15378"/>
        <dbReference type="ChEBI" id="CHEBI:57540"/>
        <dbReference type="ChEBI" id="CHEBI:57945"/>
        <dbReference type="ChEBI" id="CHEBI:132124"/>
        <dbReference type="ChEBI" id="CHEBI:134225"/>
    </reaction>
</comment>
<evidence type="ECO:0000256" key="1">
    <source>
        <dbReference type="ARBA" id="ARBA00022630"/>
    </source>
</evidence>
<dbReference type="GO" id="GO:0016655">
    <property type="term" value="F:oxidoreductase activity, acting on NAD(P)H, quinone or similar compound as acceptor"/>
    <property type="evidence" value="ECO:0007669"/>
    <property type="project" value="InterPro"/>
</dbReference>
<dbReference type="EMBL" id="PDOE01000002">
    <property type="protein sequence ID" value="RKL67894.1"/>
    <property type="molecule type" value="Genomic_DNA"/>
</dbReference>
<comment type="caution">
    <text evidence="8">The sequence shown here is derived from an EMBL/GenBank/DDBJ whole genome shotgun (WGS) entry which is preliminary data.</text>
</comment>
<evidence type="ECO:0000313" key="9">
    <source>
        <dbReference type="Proteomes" id="UP000281498"/>
    </source>
</evidence>
<dbReference type="InterPro" id="IPR003680">
    <property type="entry name" value="Flavodoxin_fold"/>
</dbReference>
<reference evidence="8 9" key="1">
    <citation type="submission" date="2017-10" db="EMBL/GenBank/DDBJ databases">
        <title>Bacillus sp. nov., a halophilic bacterium isolated from a Keqin Lake.</title>
        <authorList>
            <person name="Wang H."/>
        </authorList>
    </citation>
    <scope>NUCLEOTIDE SEQUENCE [LARGE SCALE GENOMIC DNA]</scope>
    <source>
        <strain evidence="8 9">KCTC 13187</strain>
    </source>
</reference>
<comment type="function">
    <text evidence="6">Also exhibits azoreductase activity. Catalyzes the reductive cleavage of the azo bond in aromatic azo compounds to the corresponding amines.</text>
</comment>
<dbReference type="InterPro" id="IPR029039">
    <property type="entry name" value="Flavoprotein-like_sf"/>
</dbReference>
<evidence type="ECO:0000256" key="3">
    <source>
        <dbReference type="ARBA" id="ARBA00023002"/>
    </source>
</evidence>
<dbReference type="Pfam" id="PF02525">
    <property type="entry name" value="Flavodoxin_2"/>
    <property type="match status" value="1"/>
</dbReference>
<comment type="caution">
    <text evidence="6">Lacks conserved residue(s) required for the propagation of feature annotation.</text>
</comment>
<comment type="function">
    <text evidence="6">Quinone reductase that provides resistance to thiol-specific stress caused by electrophilic quinones.</text>
</comment>
<dbReference type="Gene3D" id="3.40.50.360">
    <property type="match status" value="1"/>
</dbReference>
<dbReference type="InterPro" id="IPR023048">
    <property type="entry name" value="NADH:quinone_OxRdtase_FMN_depd"/>
</dbReference>
<gene>
    <name evidence="6" type="primary">azoR</name>
    <name evidence="8" type="ORF">CR203_05145</name>
</gene>